<name>A0A9Q0AY79_9PEZI</name>
<feature type="region of interest" description="Disordered" evidence="1">
    <location>
        <begin position="1"/>
        <end position="29"/>
    </location>
</feature>
<sequence>MSRTQQHYASIKQFEIRQQDTAHQSNMGHHGLATLRDTAVRGIRAAEPQGSVPSYPEHLNSSYNQHAPTYLEILPARKTRQQQSTPGPPSIPMP</sequence>
<organism evidence="2 3">
    <name type="scientific">Colletotrichum abscissum</name>
    <dbReference type="NCBI Taxonomy" id="1671311"/>
    <lineage>
        <taxon>Eukaryota</taxon>
        <taxon>Fungi</taxon>
        <taxon>Dikarya</taxon>
        <taxon>Ascomycota</taxon>
        <taxon>Pezizomycotina</taxon>
        <taxon>Sordariomycetes</taxon>
        <taxon>Hypocreomycetidae</taxon>
        <taxon>Glomerellales</taxon>
        <taxon>Glomerellaceae</taxon>
        <taxon>Colletotrichum</taxon>
        <taxon>Colletotrichum acutatum species complex</taxon>
    </lineage>
</organism>
<gene>
    <name evidence="2" type="ORF">CABS02_12009</name>
</gene>
<comment type="caution">
    <text evidence="2">The sequence shown here is derived from an EMBL/GenBank/DDBJ whole genome shotgun (WGS) entry which is preliminary data.</text>
</comment>
<feature type="region of interest" description="Disordered" evidence="1">
    <location>
        <begin position="46"/>
        <end position="94"/>
    </location>
</feature>
<evidence type="ECO:0000313" key="3">
    <source>
        <dbReference type="Proteomes" id="UP001056436"/>
    </source>
</evidence>
<accession>A0A9Q0AY79</accession>
<dbReference type="EMBL" id="SDAQ01000112">
    <property type="protein sequence ID" value="KAI3537713.1"/>
    <property type="molecule type" value="Genomic_DNA"/>
</dbReference>
<dbReference type="Proteomes" id="UP001056436">
    <property type="component" value="Unassembled WGS sequence"/>
</dbReference>
<dbReference type="AlphaFoldDB" id="A0A9Q0AY79"/>
<evidence type="ECO:0000256" key="1">
    <source>
        <dbReference type="SAM" id="MobiDB-lite"/>
    </source>
</evidence>
<keyword evidence="3" id="KW-1185">Reference proteome</keyword>
<reference evidence="2" key="1">
    <citation type="submission" date="2019-01" db="EMBL/GenBank/DDBJ databases">
        <title>Colletotrichum abscissum LGMF1257.</title>
        <authorList>
            <person name="Baroncelli R."/>
        </authorList>
    </citation>
    <scope>NUCLEOTIDE SEQUENCE</scope>
    <source>
        <strain evidence="2">Ca142</strain>
    </source>
</reference>
<evidence type="ECO:0000313" key="2">
    <source>
        <dbReference type="EMBL" id="KAI3537713.1"/>
    </source>
</evidence>
<proteinExistence type="predicted"/>
<protein>
    <submittedName>
        <fullName evidence="2">Uncharacterized protein</fullName>
    </submittedName>
</protein>